<reference evidence="1" key="1">
    <citation type="submission" date="2019-08" db="EMBL/GenBank/DDBJ databases">
        <authorList>
            <person name="Kucharzyk K."/>
            <person name="Murdoch R.W."/>
            <person name="Higgins S."/>
            <person name="Loffler F."/>
        </authorList>
    </citation>
    <scope>NUCLEOTIDE SEQUENCE</scope>
</reference>
<evidence type="ECO:0000313" key="1">
    <source>
        <dbReference type="EMBL" id="MPN43974.1"/>
    </source>
</evidence>
<protein>
    <submittedName>
        <fullName evidence="1">Uncharacterized protein</fullName>
    </submittedName>
</protein>
<dbReference type="EMBL" id="VSSQ01102742">
    <property type="protein sequence ID" value="MPN43974.1"/>
    <property type="molecule type" value="Genomic_DNA"/>
</dbReference>
<organism evidence="1">
    <name type="scientific">bioreactor metagenome</name>
    <dbReference type="NCBI Taxonomy" id="1076179"/>
    <lineage>
        <taxon>unclassified sequences</taxon>
        <taxon>metagenomes</taxon>
        <taxon>ecological metagenomes</taxon>
    </lineage>
</organism>
<sequence length="84" mass="9517">MQDQADRRLGKFRHMGMLDESLDGIQQRFDFVELTENLNIVNDNLPHSGCGAFKPKFQRPLAKLPDLLKLADGIVLLAELQDIP</sequence>
<accession>A0A645I6E8</accession>
<name>A0A645I6E8_9ZZZZ</name>
<proteinExistence type="predicted"/>
<dbReference type="AlphaFoldDB" id="A0A645I6E8"/>
<comment type="caution">
    <text evidence="1">The sequence shown here is derived from an EMBL/GenBank/DDBJ whole genome shotgun (WGS) entry which is preliminary data.</text>
</comment>
<gene>
    <name evidence="1" type="ORF">SDC9_191535</name>
</gene>